<accession>A0ABR4L3W8</accession>
<proteinExistence type="inferred from homology"/>
<protein>
    <recommendedName>
        <fullName evidence="3">Fumarylacetoacetase-like C-terminal domain-containing protein</fullName>
    </recommendedName>
</protein>
<feature type="domain" description="Fumarylacetoacetase-like C-terminal" evidence="3">
    <location>
        <begin position="67"/>
        <end position="278"/>
    </location>
</feature>
<dbReference type="SUPFAM" id="SSF56529">
    <property type="entry name" value="FAH"/>
    <property type="match status" value="1"/>
</dbReference>
<dbReference type="PANTHER" id="PTHR11820:SF86">
    <property type="entry name" value="FUMARYLACETOACETATE HYDROLASE FAMILY PROTEIN (AFU_ORTHOLOGUE AFUA_7G07000)"/>
    <property type="match status" value="1"/>
</dbReference>
<keyword evidence="2" id="KW-0479">Metal-binding</keyword>
<evidence type="ECO:0000256" key="2">
    <source>
        <dbReference type="ARBA" id="ARBA00022723"/>
    </source>
</evidence>
<reference evidence="4 5" key="1">
    <citation type="submission" date="2024-07" db="EMBL/GenBank/DDBJ databases">
        <title>Section-level genome sequencing and comparative genomics of Aspergillus sections Usti and Cavernicolus.</title>
        <authorList>
            <consortium name="Lawrence Berkeley National Laboratory"/>
            <person name="Nybo J.L."/>
            <person name="Vesth T.C."/>
            <person name="Theobald S."/>
            <person name="Frisvad J.C."/>
            <person name="Larsen T.O."/>
            <person name="Kjaerboelling I."/>
            <person name="Rothschild-Mancinelli K."/>
            <person name="Lyhne E.K."/>
            <person name="Kogle M.E."/>
            <person name="Barry K."/>
            <person name="Clum A."/>
            <person name="Na H."/>
            <person name="Ledsgaard L."/>
            <person name="Lin J."/>
            <person name="Lipzen A."/>
            <person name="Kuo A."/>
            <person name="Riley R."/>
            <person name="Mondo S."/>
            <person name="LaButti K."/>
            <person name="Haridas S."/>
            <person name="Pangalinan J."/>
            <person name="Salamov A.A."/>
            <person name="Simmons B.A."/>
            <person name="Magnuson J.K."/>
            <person name="Chen J."/>
            <person name="Drula E."/>
            <person name="Henrissat B."/>
            <person name="Wiebenga A."/>
            <person name="Lubbers R.J."/>
            <person name="Gomes A.C."/>
            <person name="Macurrencykelacurrency M.R."/>
            <person name="Stajich J."/>
            <person name="Grigoriev I.V."/>
            <person name="Mortensen U.H."/>
            <person name="De vries R.P."/>
            <person name="Baker S.E."/>
            <person name="Andersen M.R."/>
        </authorList>
    </citation>
    <scope>NUCLEOTIDE SEQUENCE [LARGE SCALE GENOMIC DNA]</scope>
    <source>
        <strain evidence="4 5">CBS 756.74</strain>
    </source>
</reference>
<gene>
    <name evidence="4" type="ORF">BJX68DRAFT_252263</name>
</gene>
<comment type="similarity">
    <text evidence="1">Belongs to the FAH family.</text>
</comment>
<sequence>MSSFQYLCHFETDDGSRLFTNCASTKPSIGTLVEAYPTYEDLVQGQNATTATISKLLPPLPQTGASIYCVGLNYRSHATEANLKVPANPPVWTKPSAALASSNETIPISRFCASHLPDWEGELVFVTSRECRDITPEQAPEYILGYTIGNDLSCRFFQLPEQSGGQFFYAKAFDKFAPIGPVLVSPSVFGEQRPLATLITRINGEVKQNTVIGKDMIFPPERVLSWMSQSTTIPAYTVVMTGTPAGVGIFQKPRQLLKDGDQIEVEISGLGTLKNVVRFEEGQDSIIKLAWTLVKAKLWYHFSLWLI</sequence>
<dbReference type="InterPro" id="IPR036663">
    <property type="entry name" value="Fumarylacetoacetase_C_sf"/>
</dbReference>
<organism evidence="4 5">
    <name type="scientific">Aspergillus pseudodeflectus</name>
    <dbReference type="NCBI Taxonomy" id="176178"/>
    <lineage>
        <taxon>Eukaryota</taxon>
        <taxon>Fungi</taxon>
        <taxon>Dikarya</taxon>
        <taxon>Ascomycota</taxon>
        <taxon>Pezizomycotina</taxon>
        <taxon>Eurotiomycetes</taxon>
        <taxon>Eurotiomycetidae</taxon>
        <taxon>Eurotiales</taxon>
        <taxon>Aspergillaceae</taxon>
        <taxon>Aspergillus</taxon>
        <taxon>Aspergillus subgen. Nidulantes</taxon>
    </lineage>
</organism>
<evidence type="ECO:0000259" key="3">
    <source>
        <dbReference type="Pfam" id="PF01557"/>
    </source>
</evidence>
<evidence type="ECO:0000313" key="5">
    <source>
        <dbReference type="Proteomes" id="UP001610444"/>
    </source>
</evidence>
<dbReference type="RefSeq" id="XP_070904173.1">
    <property type="nucleotide sequence ID" value="XM_071042529.1"/>
</dbReference>
<dbReference type="Pfam" id="PF01557">
    <property type="entry name" value="FAA_hydrolase"/>
    <property type="match status" value="1"/>
</dbReference>
<keyword evidence="5" id="KW-1185">Reference proteome</keyword>
<dbReference type="EMBL" id="JBFXLR010000003">
    <property type="protein sequence ID" value="KAL2859239.1"/>
    <property type="molecule type" value="Genomic_DNA"/>
</dbReference>
<evidence type="ECO:0000313" key="4">
    <source>
        <dbReference type="EMBL" id="KAL2859239.1"/>
    </source>
</evidence>
<dbReference type="InterPro" id="IPR011234">
    <property type="entry name" value="Fumarylacetoacetase-like_C"/>
</dbReference>
<dbReference type="GeneID" id="98157693"/>
<evidence type="ECO:0000256" key="1">
    <source>
        <dbReference type="ARBA" id="ARBA00010211"/>
    </source>
</evidence>
<dbReference type="Proteomes" id="UP001610444">
    <property type="component" value="Unassembled WGS sequence"/>
</dbReference>
<name>A0ABR4L3W8_9EURO</name>
<dbReference type="Gene3D" id="3.90.850.10">
    <property type="entry name" value="Fumarylacetoacetase-like, C-terminal domain"/>
    <property type="match status" value="1"/>
</dbReference>
<comment type="caution">
    <text evidence="4">The sequence shown here is derived from an EMBL/GenBank/DDBJ whole genome shotgun (WGS) entry which is preliminary data.</text>
</comment>
<dbReference type="PANTHER" id="PTHR11820">
    <property type="entry name" value="ACYLPYRUVASE"/>
    <property type="match status" value="1"/>
</dbReference>